<organism evidence="1 2">
    <name type="scientific">Reticulomyxa filosa</name>
    <dbReference type="NCBI Taxonomy" id="46433"/>
    <lineage>
        <taxon>Eukaryota</taxon>
        <taxon>Sar</taxon>
        <taxon>Rhizaria</taxon>
        <taxon>Retaria</taxon>
        <taxon>Foraminifera</taxon>
        <taxon>Monothalamids</taxon>
        <taxon>Reticulomyxidae</taxon>
        <taxon>Reticulomyxa</taxon>
    </lineage>
</organism>
<dbReference type="AlphaFoldDB" id="X6P333"/>
<sequence length="207" mass="24201">EYLRMAREATIDKENLDYLNHHGTFYICNITDNLQYWIIVVEMGSFVVYCENSGLPSHNTLPLCFPRKSNANLPCLLSVGNIVLEVVRPYYYLKKKKSKNNGYYCCGTLPNCKKFLLNWKFLKPFSCSLTPESWNSAIRHDVYGAEQQTSQKVETNVRPPLLDNTFKSVGESKLKFLEEFIEIIFKKNQEKQEFTQKKTEKFLIKKI</sequence>
<gene>
    <name evidence="1" type="ORF">RFI_04628</name>
</gene>
<accession>X6P333</accession>
<proteinExistence type="predicted"/>
<keyword evidence="2" id="KW-1185">Reference proteome</keyword>
<protein>
    <submittedName>
        <fullName evidence="1">Uncharacterized protein</fullName>
    </submittedName>
</protein>
<evidence type="ECO:0000313" key="2">
    <source>
        <dbReference type="Proteomes" id="UP000023152"/>
    </source>
</evidence>
<comment type="caution">
    <text evidence="1">The sequence shown here is derived from an EMBL/GenBank/DDBJ whole genome shotgun (WGS) entry which is preliminary data.</text>
</comment>
<reference evidence="1 2" key="1">
    <citation type="journal article" date="2013" name="Curr. Biol.">
        <title>The Genome of the Foraminiferan Reticulomyxa filosa.</title>
        <authorList>
            <person name="Glockner G."/>
            <person name="Hulsmann N."/>
            <person name="Schleicher M."/>
            <person name="Noegel A.A."/>
            <person name="Eichinger L."/>
            <person name="Gallinger C."/>
            <person name="Pawlowski J."/>
            <person name="Sierra R."/>
            <person name="Euteneuer U."/>
            <person name="Pillet L."/>
            <person name="Moustafa A."/>
            <person name="Platzer M."/>
            <person name="Groth M."/>
            <person name="Szafranski K."/>
            <person name="Schliwa M."/>
        </authorList>
    </citation>
    <scope>NUCLEOTIDE SEQUENCE [LARGE SCALE GENOMIC DNA]</scope>
</reference>
<evidence type="ECO:0000313" key="1">
    <source>
        <dbReference type="EMBL" id="ETO32489.1"/>
    </source>
</evidence>
<name>X6P333_RETFI</name>
<dbReference type="Proteomes" id="UP000023152">
    <property type="component" value="Unassembled WGS sequence"/>
</dbReference>
<dbReference type="EMBL" id="ASPP01004168">
    <property type="protein sequence ID" value="ETO32489.1"/>
    <property type="molecule type" value="Genomic_DNA"/>
</dbReference>
<feature type="non-terminal residue" evidence="1">
    <location>
        <position position="1"/>
    </location>
</feature>